<proteinExistence type="predicted"/>
<accession>A0ABT5Z9B0</accession>
<evidence type="ECO:0000313" key="2">
    <source>
        <dbReference type="Proteomes" id="UP001220022"/>
    </source>
</evidence>
<gene>
    <name evidence="1" type="ORF">P2L57_32350</name>
</gene>
<comment type="caution">
    <text evidence="1">The sequence shown here is derived from an EMBL/GenBank/DDBJ whole genome shotgun (WGS) entry which is preliminary data.</text>
</comment>
<keyword evidence="2" id="KW-1185">Reference proteome</keyword>
<evidence type="ECO:0000313" key="1">
    <source>
        <dbReference type="EMBL" id="MDF2260237.1"/>
    </source>
</evidence>
<dbReference type="RefSeq" id="WP_275820639.1">
    <property type="nucleotide sequence ID" value="NZ_BAAANM010000036.1"/>
</dbReference>
<sequence>MSIGTSGSYWAAQALPSVFKHNLLDRYIPQFGGMTGSRDKHVVYRDGYAGKGRYENGEPRSAEIAMRVASKHLFQHELRWTCFSQSATPKQWLD</sequence>
<name>A0ABT5Z9B0_9ACTN</name>
<protein>
    <submittedName>
        <fullName evidence="1">Uncharacterized protein</fullName>
    </submittedName>
</protein>
<reference evidence="1 2" key="1">
    <citation type="submission" date="2023-03" db="EMBL/GenBank/DDBJ databases">
        <title>Draft genome sequence of type strain Streptomyces ferralitis JCM 14344.</title>
        <authorList>
            <person name="Klaysubun C."/>
            <person name="Duangmal K."/>
        </authorList>
    </citation>
    <scope>NUCLEOTIDE SEQUENCE [LARGE SCALE GENOMIC DNA]</scope>
    <source>
        <strain evidence="1 2">JCM 14344</strain>
    </source>
</reference>
<organism evidence="1 2">
    <name type="scientific">Streptantibioticus ferralitis</name>
    <dbReference type="NCBI Taxonomy" id="236510"/>
    <lineage>
        <taxon>Bacteria</taxon>
        <taxon>Bacillati</taxon>
        <taxon>Actinomycetota</taxon>
        <taxon>Actinomycetes</taxon>
        <taxon>Kitasatosporales</taxon>
        <taxon>Streptomycetaceae</taxon>
        <taxon>Streptantibioticus</taxon>
    </lineage>
</organism>
<dbReference type="EMBL" id="JARHTQ010000031">
    <property type="protein sequence ID" value="MDF2260237.1"/>
    <property type="molecule type" value="Genomic_DNA"/>
</dbReference>
<dbReference type="Proteomes" id="UP001220022">
    <property type="component" value="Unassembled WGS sequence"/>
</dbReference>